<feature type="domain" description="Mce/MlaD" evidence="2">
    <location>
        <begin position="43"/>
        <end position="116"/>
    </location>
</feature>
<dbReference type="InterPro" id="IPR052336">
    <property type="entry name" value="MlaD_Phospholipid_Transporter"/>
</dbReference>
<organism evidence="3 4">
    <name type="scientific">Rhodococcus opacus</name>
    <name type="common">Nocardia opaca</name>
    <dbReference type="NCBI Taxonomy" id="37919"/>
    <lineage>
        <taxon>Bacteria</taxon>
        <taxon>Bacillati</taxon>
        <taxon>Actinomycetota</taxon>
        <taxon>Actinomycetes</taxon>
        <taxon>Mycobacteriales</taxon>
        <taxon>Nocardiaceae</taxon>
        <taxon>Rhodococcus</taxon>
    </lineage>
</organism>
<accession>A0A2S8J6A5</accession>
<evidence type="ECO:0000259" key="2">
    <source>
        <dbReference type="Pfam" id="PF02470"/>
    </source>
</evidence>
<dbReference type="PROSITE" id="PS51257">
    <property type="entry name" value="PROKAR_LIPOPROTEIN"/>
    <property type="match status" value="1"/>
</dbReference>
<name>A0A2S8J6A5_RHOOP</name>
<sequence length="339" mass="36396">MSHAKRWKHGLGAISMCFVLALTASCSLGPKDLPSVQGSVRDGYAITIQFASALNLPDGAHVTLNGLKVGQVTAVDVQGAVVAVTVNVAGDARIPTDIHGVIRQDTLLGDTYIALETNQNSAQAEYLKPGMLITAAQTTSPPQLEDTMAVLAYFVNGGSIQKVQDTMKRLNNVMPQVQDVRAIASTVAVDLRDLSDHLSEIDRMLDGMNSTAVAVDGQSDALSIMFEGDENHTGTYYWRSLNQKFIGHLSVVLPNVGSVFEGGMWLVPMLNSVADAGQSLRYMWDEGPTSGEKLDNFIRTSLLPFAKDPQVNIKSIQAANGDQVLVDVENILRMLGAVK</sequence>
<dbReference type="InterPro" id="IPR003399">
    <property type="entry name" value="Mce/MlaD"/>
</dbReference>
<protein>
    <submittedName>
        <fullName evidence="3">MCE family protein</fullName>
    </submittedName>
</protein>
<dbReference type="EMBL" id="PUIO01000030">
    <property type="protein sequence ID" value="PQP22558.1"/>
    <property type="molecule type" value="Genomic_DNA"/>
</dbReference>
<dbReference type="Proteomes" id="UP000239290">
    <property type="component" value="Unassembled WGS sequence"/>
</dbReference>
<evidence type="ECO:0000313" key="4">
    <source>
        <dbReference type="Proteomes" id="UP000239290"/>
    </source>
</evidence>
<evidence type="ECO:0000256" key="1">
    <source>
        <dbReference type="SAM" id="SignalP"/>
    </source>
</evidence>
<dbReference type="PANTHER" id="PTHR33371">
    <property type="entry name" value="INTERMEMBRANE PHOSPHOLIPID TRANSPORT SYSTEM BINDING PROTEIN MLAD-RELATED"/>
    <property type="match status" value="1"/>
</dbReference>
<evidence type="ECO:0000313" key="3">
    <source>
        <dbReference type="EMBL" id="PQP22558.1"/>
    </source>
</evidence>
<dbReference type="GO" id="GO:0005576">
    <property type="term" value="C:extracellular region"/>
    <property type="evidence" value="ECO:0007669"/>
    <property type="project" value="TreeGrafter"/>
</dbReference>
<dbReference type="RefSeq" id="WP_105417932.1">
    <property type="nucleotide sequence ID" value="NZ_PUIO01000030.1"/>
</dbReference>
<gene>
    <name evidence="3" type="ORF">C5613_23115</name>
</gene>
<dbReference type="PANTHER" id="PTHR33371:SF15">
    <property type="entry name" value="LIPOPROTEIN LPRN"/>
    <property type="match status" value="1"/>
</dbReference>
<dbReference type="Pfam" id="PF02470">
    <property type="entry name" value="MlaD"/>
    <property type="match status" value="1"/>
</dbReference>
<reference evidence="4" key="1">
    <citation type="submission" date="2018-02" db="EMBL/GenBank/DDBJ databases">
        <title>Draft genome sequencing of Rhodococcus opacus KU647198.</title>
        <authorList>
            <person name="Zheng B.-X."/>
        </authorList>
    </citation>
    <scope>NUCLEOTIDE SEQUENCE [LARGE SCALE GENOMIC DNA]</scope>
    <source>
        <strain evidence="4">04-OD7</strain>
    </source>
</reference>
<dbReference type="AlphaFoldDB" id="A0A2S8J6A5"/>
<feature type="chain" id="PRO_5039068364" evidence="1">
    <location>
        <begin position="25"/>
        <end position="339"/>
    </location>
</feature>
<comment type="caution">
    <text evidence="3">The sequence shown here is derived from an EMBL/GenBank/DDBJ whole genome shotgun (WGS) entry which is preliminary data.</text>
</comment>
<feature type="signal peptide" evidence="1">
    <location>
        <begin position="1"/>
        <end position="24"/>
    </location>
</feature>
<proteinExistence type="predicted"/>
<keyword evidence="1" id="KW-0732">Signal</keyword>